<gene>
    <name evidence="1" type="ORF">PHYPA_004442</name>
</gene>
<dbReference type="Gramene" id="Pp3c3_14907V3.1">
    <property type="protein sequence ID" value="Pp3c3_14907V3.1"/>
    <property type="gene ID" value="Pp3c3_14907"/>
</dbReference>
<name>A0A2K1KUK4_PHYPA</name>
<reference evidence="2" key="3">
    <citation type="submission" date="2020-12" db="UniProtKB">
        <authorList>
            <consortium name="EnsemblPlants"/>
        </authorList>
    </citation>
    <scope>IDENTIFICATION</scope>
</reference>
<keyword evidence="3" id="KW-1185">Reference proteome</keyword>
<dbReference type="InParanoid" id="A0A2K1KUK4"/>
<dbReference type="Proteomes" id="UP000006727">
    <property type="component" value="Chromosome 3"/>
</dbReference>
<dbReference type="EMBL" id="ABEU02000003">
    <property type="protein sequence ID" value="PNR57448.1"/>
    <property type="molecule type" value="Genomic_DNA"/>
</dbReference>
<evidence type="ECO:0000313" key="2">
    <source>
        <dbReference type="EnsemblPlants" id="Pp3c3_14907V3.1"/>
    </source>
</evidence>
<reference evidence="1 3" key="2">
    <citation type="journal article" date="2018" name="Plant J.">
        <title>The Physcomitrella patens chromosome-scale assembly reveals moss genome structure and evolution.</title>
        <authorList>
            <person name="Lang D."/>
            <person name="Ullrich K.K."/>
            <person name="Murat F."/>
            <person name="Fuchs J."/>
            <person name="Jenkins J."/>
            <person name="Haas F.B."/>
            <person name="Piednoel M."/>
            <person name="Gundlach H."/>
            <person name="Van Bel M."/>
            <person name="Meyberg R."/>
            <person name="Vives C."/>
            <person name="Morata J."/>
            <person name="Symeonidi A."/>
            <person name="Hiss M."/>
            <person name="Muchero W."/>
            <person name="Kamisugi Y."/>
            <person name="Saleh O."/>
            <person name="Blanc G."/>
            <person name="Decker E.L."/>
            <person name="van Gessel N."/>
            <person name="Grimwood J."/>
            <person name="Hayes R.D."/>
            <person name="Graham S.W."/>
            <person name="Gunter L.E."/>
            <person name="McDaniel S.F."/>
            <person name="Hoernstein S.N.W."/>
            <person name="Larsson A."/>
            <person name="Li F.W."/>
            <person name="Perroud P.F."/>
            <person name="Phillips J."/>
            <person name="Ranjan P."/>
            <person name="Rokshar D.S."/>
            <person name="Rothfels C.J."/>
            <person name="Schneider L."/>
            <person name="Shu S."/>
            <person name="Stevenson D.W."/>
            <person name="Thummler F."/>
            <person name="Tillich M."/>
            <person name="Villarreal Aguilar J.C."/>
            <person name="Widiez T."/>
            <person name="Wong G.K."/>
            <person name="Wymore A."/>
            <person name="Zhang Y."/>
            <person name="Zimmer A.D."/>
            <person name="Quatrano R.S."/>
            <person name="Mayer K.F.X."/>
            <person name="Goodstein D."/>
            <person name="Casacuberta J.M."/>
            <person name="Vandepoele K."/>
            <person name="Reski R."/>
            <person name="Cuming A.C."/>
            <person name="Tuskan G.A."/>
            <person name="Maumus F."/>
            <person name="Salse J."/>
            <person name="Schmutz J."/>
            <person name="Rensing S.A."/>
        </authorList>
    </citation>
    <scope>NUCLEOTIDE SEQUENCE [LARGE SCALE GENOMIC DNA]</scope>
    <source>
        <strain evidence="2 3">cv. Gransden 2004</strain>
    </source>
</reference>
<evidence type="ECO:0000313" key="3">
    <source>
        <dbReference type="Proteomes" id="UP000006727"/>
    </source>
</evidence>
<reference evidence="1 3" key="1">
    <citation type="journal article" date="2008" name="Science">
        <title>The Physcomitrella genome reveals evolutionary insights into the conquest of land by plants.</title>
        <authorList>
            <person name="Rensing S."/>
            <person name="Lang D."/>
            <person name="Zimmer A."/>
            <person name="Terry A."/>
            <person name="Salamov A."/>
            <person name="Shapiro H."/>
            <person name="Nishiyama T."/>
            <person name="Perroud P.-F."/>
            <person name="Lindquist E."/>
            <person name="Kamisugi Y."/>
            <person name="Tanahashi T."/>
            <person name="Sakakibara K."/>
            <person name="Fujita T."/>
            <person name="Oishi K."/>
            <person name="Shin-I T."/>
            <person name="Kuroki Y."/>
            <person name="Toyoda A."/>
            <person name="Suzuki Y."/>
            <person name="Hashimoto A."/>
            <person name="Yamaguchi K."/>
            <person name="Sugano A."/>
            <person name="Kohara Y."/>
            <person name="Fujiyama A."/>
            <person name="Anterola A."/>
            <person name="Aoki S."/>
            <person name="Ashton N."/>
            <person name="Barbazuk W.B."/>
            <person name="Barker E."/>
            <person name="Bennetzen J."/>
            <person name="Bezanilla M."/>
            <person name="Blankenship R."/>
            <person name="Cho S.H."/>
            <person name="Dutcher S."/>
            <person name="Estelle M."/>
            <person name="Fawcett J.A."/>
            <person name="Gundlach H."/>
            <person name="Hanada K."/>
            <person name="Heyl A."/>
            <person name="Hicks K.A."/>
            <person name="Hugh J."/>
            <person name="Lohr M."/>
            <person name="Mayer K."/>
            <person name="Melkozernov A."/>
            <person name="Murata T."/>
            <person name="Nelson D."/>
            <person name="Pils B."/>
            <person name="Prigge M."/>
            <person name="Reiss B."/>
            <person name="Renner T."/>
            <person name="Rombauts S."/>
            <person name="Rushton P."/>
            <person name="Sanderfoot A."/>
            <person name="Schween G."/>
            <person name="Shiu S.-H."/>
            <person name="Stueber K."/>
            <person name="Theodoulou F.L."/>
            <person name="Tu H."/>
            <person name="Van de Peer Y."/>
            <person name="Verrier P.J."/>
            <person name="Waters E."/>
            <person name="Wood A."/>
            <person name="Yang L."/>
            <person name="Cove D."/>
            <person name="Cuming A."/>
            <person name="Hasebe M."/>
            <person name="Lucas S."/>
            <person name="Mishler D.B."/>
            <person name="Reski R."/>
            <person name="Grigoriev I."/>
            <person name="Quatrano R.S."/>
            <person name="Boore J.L."/>
        </authorList>
    </citation>
    <scope>NUCLEOTIDE SEQUENCE [LARGE SCALE GENOMIC DNA]</scope>
    <source>
        <strain evidence="2 3">cv. Gransden 2004</strain>
    </source>
</reference>
<protein>
    <submittedName>
        <fullName evidence="1 2">Uncharacterized protein</fullName>
    </submittedName>
</protein>
<dbReference type="EnsemblPlants" id="Pp3c3_14907V3.1">
    <property type="protein sequence ID" value="Pp3c3_14907V3.1"/>
    <property type="gene ID" value="Pp3c3_14907"/>
</dbReference>
<dbReference type="PaxDb" id="3218-PP1S25_159V6.1"/>
<proteinExistence type="predicted"/>
<dbReference type="AlphaFoldDB" id="A0A2K1KUK4"/>
<accession>A0A2K1KUK4</accession>
<organism evidence="1">
    <name type="scientific">Physcomitrium patens</name>
    <name type="common">Spreading-leaved earth moss</name>
    <name type="synonym">Physcomitrella patens</name>
    <dbReference type="NCBI Taxonomy" id="3218"/>
    <lineage>
        <taxon>Eukaryota</taxon>
        <taxon>Viridiplantae</taxon>
        <taxon>Streptophyta</taxon>
        <taxon>Embryophyta</taxon>
        <taxon>Bryophyta</taxon>
        <taxon>Bryophytina</taxon>
        <taxon>Bryopsida</taxon>
        <taxon>Funariidae</taxon>
        <taxon>Funariales</taxon>
        <taxon>Funariaceae</taxon>
        <taxon>Physcomitrium</taxon>
    </lineage>
</organism>
<sequence length="97" mass="11883">MDELRRADAKVYAATHPGVRVRGHINRFNPRLRWKLSRKNPFNRFRVAKYKTTHPVKFQKARVHSRLNYMNPLYYIRRITYNLTHIGRRHHSTTTYY</sequence>
<evidence type="ECO:0000313" key="1">
    <source>
        <dbReference type="EMBL" id="PNR57448.1"/>
    </source>
</evidence>